<dbReference type="UCSC" id="CG1137-RA">
    <property type="organism name" value="d. melanogaster"/>
</dbReference>
<evidence type="ECO:0000256" key="6">
    <source>
        <dbReference type="ARBA" id="ARBA00022846"/>
    </source>
</evidence>
<evidence type="ECO:0000256" key="9">
    <source>
        <dbReference type="ARBA" id="ARBA00023273"/>
    </source>
</evidence>
<reference evidence="14" key="4">
    <citation type="journal article" date="2002" name="Genome Biol.">
        <title>The transposable elements of the Drosophila melanogaster euchromatin: a genomics perspective.</title>
        <authorList>
            <person name="Kaminker J.S."/>
            <person name="Bergman C.M."/>
            <person name="Kronmiller B."/>
            <person name="Carlson J."/>
            <person name="Svirskas R."/>
            <person name="Patel S."/>
            <person name="Frise E."/>
            <person name="Wheeler D.A."/>
            <person name="Lewis S.E."/>
            <person name="Rubin G.M."/>
            <person name="Ashburner M."/>
            <person name="Celniker S.E."/>
        </authorList>
    </citation>
    <scope>NUCLEOTIDE SEQUENCE [LARGE SCALE GENOMIC DNA]</scope>
    <source>
        <strain evidence="14">Berkeley</strain>
    </source>
</reference>
<reference evidence="14" key="3">
    <citation type="journal article" date="2002" name="Genome Biol.">
        <title>Annotation of the Drosophila melanogaster euchromatic genome: a systematic review.</title>
        <authorList>
            <person name="Misra S."/>
            <person name="Crosby M.A."/>
            <person name="Mungall C.J."/>
            <person name="Matthews B.B."/>
            <person name="Campbell K.S."/>
            <person name="Hradecky P."/>
            <person name="Huang Y."/>
            <person name="Kaminker J.S."/>
            <person name="Millburn G.H."/>
            <person name="Prochnik S.E."/>
            <person name="Smith C.D."/>
            <person name="Tupy J.L."/>
            <person name="Whitfied E.J."/>
            <person name="Bayraktaroglu L."/>
            <person name="Berman B.P."/>
            <person name="Bettencourt B.R."/>
            <person name="Celniker S.E."/>
            <person name="de Grey A.D."/>
            <person name="Drysdale R.A."/>
            <person name="Harris N.L."/>
            <person name="Richter J."/>
            <person name="Russo S."/>
            <person name="Schroeder A.J."/>
            <person name="Shu S.Q."/>
            <person name="Stapleton M."/>
            <person name="Yamada C."/>
            <person name="Ashburner M."/>
            <person name="Gelbart W.M."/>
            <person name="Rubin G.M."/>
            <person name="Lewis S.E."/>
        </authorList>
    </citation>
    <scope>GENOME REANNOTATION</scope>
    <source>
        <strain evidence="14">Berkeley</strain>
    </source>
</reference>
<evidence type="ECO:0000256" key="10">
    <source>
        <dbReference type="SAM" id="Coils"/>
    </source>
</evidence>
<accession>Q9VI32</accession>
<dbReference type="Bgee" id="FBgn0037454">
    <property type="expression patterns" value="Expressed in mid-late elongation-stage spermatid (Drosophila) in testis and 29 other cell types or tissues"/>
</dbReference>
<dbReference type="OrthoDB" id="536093at2759"/>
<dbReference type="AGR" id="FB:FBgn0037454"/>
<comment type="similarity">
    <text evidence="3">Belongs to the DRC10 family.</text>
</comment>
<dbReference type="FlyBase" id="FBgn0037454">
    <property type="gene designation" value="CG1137"/>
</dbReference>
<evidence type="ECO:0000313" key="14">
    <source>
        <dbReference type="Proteomes" id="UP000000803"/>
    </source>
</evidence>
<keyword evidence="14" id="KW-1185">Reference proteome</keyword>
<reference evidence="11 14" key="8">
    <citation type="journal article" date="2007" name="Science">
        <title>The Release 5.1 annotation of Drosophila melanogaster heterochromatin.</title>
        <authorList>
            <person name="Smith C.D."/>
            <person name="Shu S."/>
            <person name="Mungall C.J."/>
            <person name="Karpen G.H."/>
        </authorList>
    </citation>
    <scope>NUCLEOTIDE SEQUENCE [LARGE SCALE GENOMIC DNA]</scope>
    <source>
        <strain evidence="14">Berkeley</strain>
    </source>
</reference>
<sequence>MSLTEMMRGKSMPAEKKNDIKLAQHEFATVRIVQIGCVLNVLAEAIERVKISLIMPKLLEHPAHMAKILNGTKYEKAVHLVESFVRRREFILREKRPPLMDHGIIQIIDFFQRNSRIYLLFPSYYNHMSDNEKKLLNAFEMLYDLAKDRLYRTSTDAIAQERQLHAMYKQNEVVKEQVEELRKKILDQKAAIRKSLADKEAYLQNYEDLLMKKKREKNERIQKEIDRCTRLVKANKKLSLERQADLEEQLQKTRNNYNLTTKNYLKQEKVFREEKNKLILQLQAIIKKYDHSIGEKMIENMELAEEHKKAKKALDEYMIGFLKVERVYKQIVVKREEEEARHRQHRVLLFAMNRAAIKIQKYWRKWKKHMRKKNRRNKN</sequence>
<reference evidence="14" key="2">
    <citation type="journal article" date="2002" name="Genome Biol.">
        <title>Finishing a whole-genome shotgun: release 3 of the Drosophila melanogaster euchromatic genome sequence.</title>
        <authorList>
            <person name="Celniker S.E."/>
            <person name="Wheeler D.A."/>
            <person name="Kronmiller B."/>
            <person name="Carlson J.W."/>
            <person name="Halpern A."/>
            <person name="Patel S."/>
            <person name="Adams M."/>
            <person name="Champe M."/>
            <person name="Dugan S.P."/>
            <person name="Frise E."/>
            <person name="Hodgson A."/>
            <person name="George R.A."/>
            <person name="Hoskins R.A."/>
            <person name="Laverty T."/>
            <person name="Muzny D.M."/>
            <person name="Nelson C.R."/>
            <person name="Pacleb J.M."/>
            <person name="Park S."/>
            <person name="Pfeiffer B.D."/>
            <person name="Richards S."/>
            <person name="Sodergren E.J."/>
            <person name="Svirskas R."/>
            <person name="Tabor P.E."/>
            <person name="Wan K."/>
            <person name="Stapleton M."/>
            <person name="Sutton G.G."/>
            <person name="Venter C."/>
            <person name="Weinstock G."/>
            <person name="Scherer S.E."/>
            <person name="Myers E.W."/>
            <person name="Gibbs R.A."/>
            <person name="Rubin G.M."/>
        </authorList>
    </citation>
    <scope>NUCLEOTIDE SEQUENCE [LARGE SCALE GENOMIC DNA]</scope>
    <source>
        <strain evidence="14">Berkeley</strain>
    </source>
</reference>
<evidence type="ECO:0000256" key="8">
    <source>
        <dbReference type="ARBA" id="ARBA00023212"/>
    </source>
</evidence>
<dbReference type="SMR" id="Q9VI32"/>
<reference evidence="11" key="13">
    <citation type="journal article" date="2015" name="Genome Res.">
        <title>The Release 6 reference sequence of the Drosophila melanogaster genome.</title>
        <authorList>
            <person name="Hoskins R.A."/>
            <person name="Carlson J.W."/>
            <person name="Wan K.H."/>
            <person name="Park S."/>
            <person name="Mendez I."/>
            <person name="Galle S.E."/>
            <person name="Booth B.W."/>
            <person name="Pfeiffer B.D."/>
            <person name="George R.A."/>
            <person name="Svirskas R."/>
            <person name="Krzywinski M."/>
            <person name="Schein J."/>
            <person name="Accardo M.C."/>
            <person name="Damia E."/>
            <person name="Messina G."/>
            <person name="Mendez-Lago M."/>
            <person name="de Pablos B."/>
            <person name="Demakova O.V."/>
            <person name="Andreyeva E.N."/>
            <person name="Boldyreva L.V."/>
            <person name="Marra M."/>
            <person name="Carvalho A.B."/>
            <person name="Dimitri P."/>
            <person name="Villasante A."/>
            <person name="Zhimulev I.F."/>
            <person name="Rubin G.M."/>
            <person name="Karpen G.H."/>
            <person name="Celniker S.E."/>
        </authorList>
    </citation>
    <scope>NUCLEOTIDE SEQUENCE</scope>
</reference>
<reference evidence="11" key="14">
    <citation type="submission" date="2023-12" db="EMBL/GenBank/DDBJ databases">
        <authorList>
            <consortium name="FlyBase"/>
        </authorList>
    </citation>
    <scope>NUCLEOTIDE SEQUENCE</scope>
</reference>
<dbReference type="VEuPathDB" id="VectorBase:FBgn0037454"/>
<reference evidence="11 14" key="5">
    <citation type="journal article" date="2002" name="Genome Biol.">
        <title>Heterochromatic sequences in a Drosophila whole-genome shotgun assembly.</title>
        <authorList>
            <person name="Hoskins R.A."/>
            <person name="Smith C.D."/>
            <person name="Carlson J.W."/>
            <person name="Carvalho A.B."/>
            <person name="Halpern A."/>
            <person name="Kaminker J.S."/>
            <person name="Kennedy C."/>
            <person name="Mungall C.J."/>
            <person name="Sullivan B.A."/>
            <person name="Sutton G.G."/>
            <person name="Yasuhara J.C."/>
            <person name="Wakimoto B.T."/>
            <person name="Myers E.W."/>
            <person name="Celniker S.E."/>
            <person name="Rubin G.M."/>
            <person name="Karpen G.H."/>
        </authorList>
    </citation>
    <scope>NUCLEOTIDE SEQUENCE [LARGE SCALE GENOMIC DNA]</scope>
    <source>
        <strain evidence="14">Berkeley</strain>
    </source>
</reference>
<dbReference type="EMBL" id="BT044262">
    <property type="protein sequence ID" value="ACH92327.1"/>
    <property type="molecule type" value="mRNA"/>
</dbReference>
<name>Q9VI32_DROME</name>
<dbReference type="PANTHER" id="PTHR31598">
    <property type="entry name" value="IQ DOMAIN-CONTAINING PROTEIN D"/>
    <property type="match status" value="1"/>
</dbReference>
<reference evidence="11" key="12">
    <citation type="journal article" date="2015" name="G3 (Bethesda)">
        <title>Gene Model Annotations for Drosophila melanogaster: The Rule-Benders.</title>
        <authorList>
            <consortium name="FlyBase Consortium"/>
            <person name="Crosby M.A."/>
            <person name="Gramates L.S."/>
            <person name="Dos Santos G."/>
            <person name="Matthews B.B."/>
            <person name="St Pierre S.E."/>
            <person name="Zhou P."/>
            <person name="Schroeder A.J."/>
            <person name="Falls K."/>
            <person name="Emmert D.B."/>
            <person name="Russo S.M."/>
            <person name="Gelbart W.M."/>
            <person name="null"/>
        </authorList>
    </citation>
    <scope>NUCLEOTIDE SEQUENCE</scope>
</reference>
<evidence type="ECO:0000313" key="11">
    <source>
        <dbReference type="EMBL" id="AAF54112.1"/>
    </source>
</evidence>
<dbReference type="ExpressionAtlas" id="Q9VI32">
    <property type="expression patterns" value="baseline and differential"/>
</dbReference>
<dbReference type="KEGG" id="dme:Dmel_CG1137"/>
<comment type="function">
    <text evidence="1">Component of the nexin-dynein regulatory complex (N-DRC), a key regulator of ciliary/flagellar motility which maintains the alignment and integrity of the distal axoneme and regulates microtubule sliding in motile axonemes.</text>
</comment>
<reference evidence="12" key="10">
    <citation type="submission" date="2008-09" db="EMBL/GenBank/DDBJ databases">
        <authorList>
            <person name="Carlson J."/>
            <person name="Booth B."/>
            <person name="Frise E."/>
            <person name="Park S."/>
            <person name="Wan K."/>
            <person name="Yu C."/>
            <person name="Celniker S."/>
        </authorList>
    </citation>
    <scope>NUCLEOTIDE SEQUENCE</scope>
</reference>
<evidence type="ECO:0000256" key="3">
    <source>
        <dbReference type="ARBA" id="ARBA00009071"/>
    </source>
</evidence>
<reference evidence="11" key="15">
    <citation type="submission" date="2024-06" db="EMBL/GenBank/DDBJ databases">
        <title>Drosophila melanogaster release 4 sequence.</title>
        <authorList>
            <consortium name="Berkeley Drosophila Genome Project"/>
            <person name="Celniker S."/>
            <person name="Carlson J."/>
            <person name="Wan K."/>
            <person name="Pfeiffer B."/>
            <person name="Frise E."/>
            <person name="George R."/>
            <person name="Hoskins R."/>
            <person name="Stapleton M."/>
            <person name="Pacleb J."/>
            <person name="Park S."/>
            <person name="Svirskas R."/>
            <person name="Smith E."/>
            <person name="Yu C."/>
            <person name="Rubin G."/>
        </authorList>
    </citation>
    <scope>NUCLEOTIDE SEQUENCE</scope>
</reference>
<evidence type="ECO:0000256" key="7">
    <source>
        <dbReference type="ARBA" id="ARBA00023069"/>
    </source>
</evidence>
<dbReference type="PaxDb" id="7227-FBpp0081203"/>
<dbReference type="DNASU" id="40803"/>
<dbReference type="AlphaFoldDB" id="Q9VI32"/>
<dbReference type="GeneID" id="40803"/>
<keyword evidence="7" id="KW-0969">Cilium</keyword>
<dbReference type="RefSeq" id="NP_649665.2">
    <property type="nucleotide sequence ID" value="NM_141408.4"/>
</dbReference>
<dbReference type="STRING" id="7227.FBpp0081203"/>
<dbReference type="PANTHER" id="PTHR31598:SF1">
    <property type="entry name" value="DYNEIN REGULATORY COMPLEX PROTEIN 10"/>
    <property type="match status" value="1"/>
</dbReference>
<evidence type="ECO:0000256" key="4">
    <source>
        <dbReference type="ARBA" id="ARBA00021752"/>
    </source>
</evidence>
<evidence type="ECO:0000313" key="12">
    <source>
        <dbReference type="EMBL" id="ACH92327.1"/>
    </source>
</evidence>
<dbReference type="IntAct" id="Q9VI32">
    <property type="interactions" value="6"/>
</dbReference>
<evidence type="ECO:0000256" key="2">
    <source>
        <dbReference type="ARBA" id="ARBA00004611"/>
    </source>
</evidence>
<dbReference type="OMA" id="KWKKHMR"/>
<dbReference type="eggNOG" id="ENOG502TCIR">
    <property type="taxonomic scope" value="Eukaryota"/>
</dbReference>
<dbReference type="BioGRID-ORCS" id="40803">
    <property type="hits" value="0 hits in 1 CRISPR screen"/>
</dbReference>
<evidence type="ECO:0000313" key="13">
    <source>
        <dbReference type="FlyBase" id="FBgn0037454"/>
    </source>
</evidence>
<proteinExistence type="evidence at transcript level"/>
<reference evidence="11" key="7">
    <citation type="submission" date="2006-08" db="EMBL/GenBank/DDBJ databases">
        <authorList>
            <person name="Celniker S."/>
            <person name="Carlson J."/>
            <person name="Wan K."/>
            <person name="Frise E."/>
            <person name="Hoskins R."/>
            <person name="Park S."/>
            <person name="Svirskas R."/>
            <person name="Rubin G."/>
        </authorList>
    </citation>
    <scope>NUCLEOTIDE SEQUENCE</scope>
</reference>
<dbReference type="HOGENOM" id="CLU_730108_0_0_1"/>
<keyword evidence="5" id="KW-0963">Cytoplasm</keyword>
<keyword evidence="9" id="KW-0966">Cell projection</keyword>
<reference evidence="11 14" key="1">
    <citation type="journal article" date="2000" name="Science">
        <title>The genome sequence of Drosophila melanogaster.</title>
        <authorList>
            <person name="Adams M.D."/>
            <person name="Celniker S.E."/>
            <person name="Holt R.A."/>
            <person name="Evans C.A."/>
            <person name="Gocayne J.D."/>
            <person name="Amanatides P.G."/>
            <person name="Scherer S.E."/>
            <person name="Li P.W."/>
            <person name="Hoskins R.A."/>
            <person name="Galle R.F."/>
            <person name="George R.A."/>
            <person name="Lewis S.E."/>
            <person name="Richards S."/>
            <person name="Ashburner M."/>
            <person name="Henderson S.N."/>
            <person name="Sutton G.G."/>
            <person name="Wortman J.R."/>
            <person name="Yandell M.D."/>
            <person name="Zhang Q."/>
            <person name="Chen L.X."/>
            <person name="Brandon R.C."/>
            <person name="Rogers Y.H."/>
            <person name="Blazej R.G."/>
            <person name="Champe M."/>
            <person name="Pfeiffer B.D."/>
            <person name="Wan K.H."/>
            <person name="Doyle C."/>
            <person name="Baxter E.G."/>
            <person name="Helt G."/>
            <person name="Nelson C.R."/>
            <person name="Gabor G.L."/>
            <person name="Abril J.F."/>
            <person name="Agbayani A."/>
            <person name="An H.J."/>
            <person name="Andrews-Pfannkoch C."/>
            <person name="Baldwin D."/>
            <person name="Ballew R.M."/>
            <person name="Basu A."/>
            <person name="Baxendale J."/>
            <person name="Bayraktaroglu L."/>
            <person name="Beasley E.M."/>
            <person name="Beeson K.Y."/>
            <person name="Benos P.V."/>
            <person name="Berman B.P."/>
            <person name="Bhandari D."/>
            <person name="Bolshakov S."/>
            <person name="Borkova D."/>
            <person name="Botchan M.R."/>
            <person name="Bouck J."/>
            <person name="Brokstein P."/>
            <person name="Brottier P."/>
            <person name="Burtis K.C."/>
            <person name="Busam D.A."/>
            <person name="Butler H."/>
            <person name="Cadieu E."/>
            <person name="Center A."/>
            <person name="Chandra I."/>
            <person name="Cherry J.M."/>
            <person name="Cawley S."/>
            <person name="Dahlke C."/>
            <person name="Davenport L.B."/>
            <person name="Davies P."/>
            <person name="de Pablos B."/>
            <person name="Delcher A."/>
            <person name="Deng Z."/>
            <person name="Mays A.D."/>
            <person name="Dew I."/>
            <person name="Dietz S.M."/>
            <person name="Dodson K."/>
            <person name="Doup L.E."/>
            <person name="Downes M."/>
            <person name="Dugan-Rocha S."/>
            <person name="Dunkov B.C."/>
            <person name="Dunn P."/>
            <person name="Durbin K.J."/>
            <person name="Evangelista C.C."/>
            <person name="Ferraz C."/>
            <person name="Ferriera S."/>
            <person name="Fleischmann W."/>
            <person name="Fosler C."/>
            <person name="Gabrielian A.E."/>
            <person name="Garg N.S."/>
            <person name="Gelbart W.M."/>
            <person name="Glasser K."/>
            <person name="Glodek A."/>
            <person name="Gong F."/>
            <person name="Gorrell J.H."/>
            <person name="Gu Z."/>
            <person name="Guan P."/>
            <person name="Harris M."/>
            <person name="Harris N.L."/>
            <person name="Harvey D."/>
            <person name="Heiman T.J."/>
            <person name="Hernandez J.R."/>
            <person name="Houck J."/>
            <person name="Hostin D."/>
            <person name="Houston K.A."/>
            <person name="Howland T.J."/>
            <person name="Wei M.H."/>
            <person name="Ibegwam C."/>
            <person name="Jalali M."/>
            <person name="Kalush F."/>
            <person name="Karpen G.H."/>
            <person name="Ke Z."/>
            <person name="Kennison J.A."/>
            <person name="Ketchum K.A."/>
            <person name="Kimmel B.E."/>
            <person name="Kodira C.D."/>
            <person name="Kraft C."/>
            <person name="Kravitz S."/>
            <person name="Kulp D."/>
            <person name="Lai Z."/>
            <person name="Lasko P."/>
            <person name="Lei Y."/>
            <person name="Levitsky A.A."/>
            <person name="Li J."/>
            <person name="Li Z."/>
            <person name="Liang Y."/>
            <person name="Lin X."/>
            <person name="Liu X."/>
            <person name="Mattei B."/>
            <person name="McIntosh T.C."/>
            <person name="McLeod M.P."/>
            <person name="McPherson D."/>
            <person name="Merkulov G."/>
            <person name="Milshina N.V."/>
            <person name="Mobarry C."/>
            <person name="Morris J."/>
            <person name="Moshrefi A."/>
            <person name="Mount S.M."/>
            <person name="Moy M."/>
            <person name="Murphy B."/>
            <person name="Murphy L."/>
            <person name="Muzny D.M."/>
            <person name="Nelson D.L."/>
            <person name="Nelson D.R."/>
            <person name="Nelson K.A."/>
            <person name="Nixon K."/>
            <person name="Nusskern D.R."/>
            <person name="Pacleb J.M."/>
            <person name="Palazzolo M."/>
            <person name="Pittman G.S."/>
            <person name="Pan S."/>
            <person name="Pollard J."/>
            <person name="Puri V."/>
            <person name="Reese M.G."/>
            <person name="Reinert K."/>
            <person name="Remington K."/>
            <person name="Saunders R.D."/>
            <person name="Scheeler F."/>
            <person name="Shen H."/>
            <person name="Shue B.C."/>
            <person name="Siden-Kiamos I."/>
            <person name="Simpson M."/>
            <person name="Skupski M.P."/>
            <person name="Smith T."/>
            <person name="Spier E."/>
            <person name="Spradling A.C."/>
            <person name="Stapleton M."/>
            <person name="Strong R."/>
            <person name="Sun E."/>
            <person name="Svirskas R."/>
            <person name="Tector C."/>
            <person name="Turner R."/>
            <person name="Venter E."/>
            <person name="Wang A.H."/>
            <person name="Wang X."/>
            <person name="Wang Z.Y."/>
            <person name="Wassarman D.A."/>
            <person name="Weinstock G.M."/>
            <person name="Weissenbach J."/>
            <person name="Williams S.M."/>
            <person name="WoodageT"/>
            <person name="Worley K.C."/>
            <person name="Wu D."/>
            <person name="Yang S."/>
            <person name="Yao Q.A."/>
            <person name="Ye J."/>
            <person name="Yeh R.F."/>
            <person name="Zaveri J.S."/>
            <person name="Zhan M."/>
            <person name="Zhang G."/>
            <person name="Zhao Q."/>
            <person name="Zheng L."/>
            <person name="Zheng X.H."/>
            <person name="Zhong F.N."/>
            <person name="Zhong W."/>
            <person name="Zhou X."/>
            <person name="Zhu S."/>
            <person name="Zhu X."/>
            <person name="Smith H.O."/>
            <person name="Gibbs R.A."/>
            <person name="Myers E.W."/>
            <person name="Rubin G.M."/>
            <person name="Venter J.C."/>
        </authorList>
    </citation>
    <scope>NUCLEOTIDE SEQUENCE [LARGE SCALE GENOMIC DNA]</scope>
    <source>
        <strain evidence="14">Berkeley</strain>
    </source>
</reference>
<organism evidence="11 14">
    <name type="scientific">Drosophila melanogaster</name>
    <name type="common">Fruit fly</name>
    <dbReference type="NCBI Taxonomy" id="7227"/>
    <lineage>
        <taxon>Eukaryota</taxon>
        <taxon>Metazoa</taxon>
        <taxon>Ecdysozoa</taxon>
        <taxon>Arthropoda</taxon>
        <taxon>Hexapoda</taxon>
        <taxon>Insecta</taxon>
        <taxon>Pterygota</taxon>
        <taxon>Neoptera</taxon>
        <taxon>Endopterygota</taxon>
        <taxon>Diptera</taxon>
        <taxon>Brachycera</taxon>
        <taxon>Muscomorpha</taxon>
        <taxon>Ephydroidea</taxon>
        <taxon>Drosophilidae</taxon>
        <taxon>Drosophila</taxon>
        <taxon>Sophophora</taxon>
    </lineage>
</organism>
<dbReference type="Proteomes" id="UP000000803">
    <property type="component" value="Chromosome 3R"/>
</dbReference>
<dbReference type="PROSITE" id="PS50096">
    <property type="entry name" value="IQ"/>
    <property type="match status" value="1"/>
</dbReference>
<protein>
    <recommendedName>
        <fullName evidence="4">Dynein regulatory complex protein 10</fullName>
    </recommendedName>
</protein>
<reference evidence="11" key="11">
    <citation type="journal article" date="2015" name="G3 (Bethesda)">
        <title>Gene Model Annotations for Drosophila melanogaster: Impact of High-Throughput Data.</title>
        <authorList>
            <consortium name="FlyBase Consortium"/>
            <person name="Matthews B.B."/>
            <person name="Dos Santos G."/>
            <person name="Crosby M.A."/>
            <person name="Emmert D.B."/>
            <person name="St Pierre S.E."/>
            <person name="Gramates L.S."/>
            <person name="Zhou P."/>
            <person name="Schroeder A.J."/>
            <person name="Falls K."/>
            <person name="Strelets V."/>
            <person name="Russo S.M."/>
            <person name="Gelbart W.M."/>
            <person name="null"/>
        </authorList>
    </citation>
    <scope>NUCLEOTIDE SEQUENCE</scope>
</reference>
<comment type="subcellular location">
    <subcellularLocation>
        <location evidence="2">Cytoplasm</location>
        <location evidence="2">Cytoskeleton</location>
        <location evidence="2">Flagellum axoneme</location>
    </subcellularLocation>
</comment>
<keyword evidence="8" id="KW-0206">Cytoskeleton</keyword>
<keyword evidence="6" id="KW-0282">Flagellum</keyword>
<gene>
    <name evidence="11" type="primary">Dmel\CG1137</name>
    <name evidence="11" type="synonym">anon-WO0118547.86</name>
    <name evidence="12" type="synonym">CG1137-RA</name>
    <name evidence="11 13" type="ORF">CG1137</name>
    <name evidence="11" type="ORF">Dmel_CG1137</name>
</gene>
<dbReference type="InterPro" id="IPR042815">
    <property type="entry name" value="DRC10"/>
</dbReference>
<reference evidence="11 14" key="6">
    <citation type="journal article" date="2005" name="PLoS Comput. Biol.">
        <title>Combined evidence annotation of transposable elements in genome sequences.</title>
        <authorList>
            <person name="Quesneville H."/>
            <person name="Bergman C.M."/>
            <person name="Andrieu O."/>
            <person name="Autard D."/>
            <person name="Nouaud D."/>
            <person name="Ashburner M."/>
            <person name="Anxolabehere D."/>
        </authorList>
    </citation>
    <scope>NUCLEOTIDE SEQUENCE [LARGE SCALE GENOMIC DNA]</scope>
    <source>
        <strain evidence="14">Berkeley</strain>
    </source>
</reference>
<dbReference type="EMBL" id="AE014297">
    <property type="protein sequence ID" value="AAF54112.1"/>
    <property type="molecule type" value="Genomic_DNA"/>
</dbReference>
<keyword evidence="10" id="KW-0175">Coiled coil</keyword>
<evidence type="ECO:0000256" key="1">
    <source>
        <dbReference type="ARBA" id="ARBA00003029"/>
    </source>
</evidence>
<reference evidence="11 14" key="9">
    <citation type="journal article" date="2007" name="Science">
        <title>Sequence finishing and mapping of Drosophila melanogaster heterochromatin.</title>
        <authorList>
            <person name="Hoskins R.A."/>
            <person name="Carlson J.W."/>
            <person name="Kennedy C."/>
            <person name="Acevedo D."/>
            <person name="Evans-Holm M."/>
            <person name="Frise E."/>
            <person name="Wan K.H."/>
            <person name="Park S."/>
            <person name="Mendez-Lago M."/>
            <person name="Rossi F."/>
            <person name="Villasante A."/>
            <person name="Dimitri P."/>
            <person name="Karpen G.H."/>
            <person name="Celniker S.E."/>
        </authorList>
    </citation>
    <scope>NUCLEOTIDE SEQUENCE [LARGE SCALE GENOMIC DNA]</scope>
    <source>
        <strain evidence="14">Berkeley</strain>
    </source>
</reference>
<feature type="coiled-coil region" evidence="10">
    <location>
        <begin position="164"/>
        <end position="263"/>
    </location>
</feature>
<evidence type="ECO:0000256" key="5">
    <source>
        <dbReference type="ARBA" id="ARBA00022490"/>
    </source>
</evidence>